<keyword evidence="3 10" id="KW-0328">Glycosyltransferase</keyword>
<feature type="binding site" evidence="10">
    <location>
        <position position="126"/>
    </location>
    <ligand>
        <name>UDP-N-acetyl-alpha-D-glucosamine</name>
        <dbReference type="ChEBI" id="CHEBI:57705"/>
    </ligand>
</feature>
<evidence type="ECO:0000313" key="14">
    <source>
        <dbReference type="Proteomes" id="UP000179797"/>
    </source>
</evidence>
<keyword evidence="7 10" id="KW-0472">Membrane</keyword>
<dbReference type="GO" id="GO:0008360">
    <property type="term" value="P:regulation of cell shape"/>
    <property type="evidence" value="ECO:0007669"/>
    <property type="project" value="UniProtKB-KW"/>
</dbReference>
<keyword evidence="6 10" id="KW-0573">Peptidoglycan synthesis</keyword>
<dbReference type="Pfam" id="PF04101">
    <property type="entry name" value="Glyco_tran_28_C"/>
    <property type="match status" value="1"/>
</dbReference>
<proteinExistence type="inferred from homology"/>
<dbReference type="EMBL" id="JRYR02000001">
    <property type="protein sequence ID" value="OHX68054.1"/>
    <property type="molecule type" value="Genomic_DNA"/>
</dbReference>
<evidence type="ECO:0000256" key="9">
    <source>
        <dbReference type="ARBA" id="ARBA00023316"/>
    </source>
</evidence>
<dbReference type="GO" id="GO:0005975">
    <property type="term" value="P:carbohydrate metabolic process"/>
    <property type="evidence" value="ECO:0007669"/>
    <property type="project" value="InterPro"/>
</dbReference>
<dbReference type="Pfam" id="PF03033">
    <property type="entry name" value="Glyco_transf_28"/>
    <property type="match status" value="1"/>
</dbReference>
<evidence type="ECO:0000259" key="11">
    <source>
        <dbReference type="Pfam" id="PF03033"/>
    </source>
</evidence>
<feature type="binding site" evidence="10">
    <location>
        <position position="167"/>
    </location>
    <ligand>
        <name>UDP-N-acetyl-alpha-D-glucosamine</name>
        <dbReference type="ChEBI" id="CHEBI:57705"/>
    </ligand>
</feature>
<gene>
    <name evidence="10" type="primary">murG</name>
    <name evidence="13" type="ORF">NH26_17740</name>
</gene>
<evidence type="ECO:0000313" key="13">
    <source>
        <dbReference type="EMBL" id="OHX68054.1"/>
    </source>
</evidence>
<feature type="domain" description="Glycosyltransferase family 28 N-terminal" evidence="11">
    <location>
        <begin position="5"/>
        <end position="144"/>
    </location>
</feature>
<feature type="binding site" evidence="10">
    <location>
        <position position="298"/>
    </location>
    <ligand>
        <name>UDP-N-acetyl-alpha-D-glucosamine</name>
        <dbReference type="ChEBI" id="CHEBI:57705"/>
    </ligand>
</feature>
<keyword evidence="9 10" id="KW-0961">Cell wall biogenesis/degradation</keyword>
<evidence type="ECO:0000256" key="4">
    <source>
        <dbReference type="ARBA" id="ARBA00022679"/>
    </source>
</evidence>
<dbReference type="PANTHER" id="PTHR21015">
    <property type="entry name" value="UDP-N-ACETYLGLUCOSAMINE--N-ACETYLMURAMYL-(PENTAPEPTIDE) PYROPHOSPHORYL-UNDECAPRENOL N-ACETYLGLUCOSAMINE TRANSFERASE 1"/>
    <property type="match status" value="1"/>
</dbReference>
<dbReference type="Proteomes" id="UP000179797">
    <property type="component" value="Unassembled WGS sequence"/>
</dbReference>
<dbReference type="RefSeq" id="WP_044220169.1">
    <property type="nucleotide sequence ID" value="NZ_JRYR02000001.1"/>
</dbReference>
<keyword evidence="4 10" id="KW-0808">Transferase</keyword>
<comment type="catalytic activity">
    <reaction evidence="10">
        <text>di-trans,octa-cis-undecaprenyl diphospho-N-acetyl-alpha-D-muramoyl-L-alanyl-D-glutamyl-meso-2,6-diaminopimeloyl-D-alanyl-D-alanine + UDP-N-acetyl-alpha-D-glucosamine = di-trans,octa-cis-undecaprenyl diphospho-[N-acetyl-alpha-D-glucosaminyl-(1-&gt;4)]-N-acetyl-alpha-D-muramoyl-L-alanyl-D-glutamyl-meso-2,6-diaminopimeloyl-D-alanyl-D-alanine + UDP + H(+)</text>
        <dbReference type="Rhea" id="RHEA:31227"/>
        <dbReference type="ChEBI" id="CHEBI:15378"/>
        <dbReference type="ChEBI" id="CHEBI:57705"/>
        <dbReference type="ChEBI" id="CHEBI:58223"/>
        <dbReference type="ChEBI" id="CHEBI:61387"/>
        <dbReference type="ChEBI" id="CHEBI:61388"/>
        <dbReference type="EC" id="2.4.1.227"/>
    </reaction>
</comment>
<dbReference type="PANTHER" id="PTHR21015:SF22">
    <property type="entry name" value="GLYCOSYLTRANSFERASE"/>
    <property type="match status" value="1"/>
</dbReference>
<dbReference type="OrthoDB" id="9808936at2"/>
<keyword evidence="1 10" id="KW-1003">Cell membrane</keyword>
<dbReference type="Gene3D" id="3.40.50.2000">
    <property type="entry name" value="Glycogen Phosphorylase B"/>
    <property type="match status" value="2"/>
</dbReference>
<comment type="pathway">
    <text evidence="10">Cell wall biogenesis; peptidoglycan biosynthesis.</text>
</comment>
<dbReference type="GO" id="GO:0071555">
    <property type="term" value="P:cell wall organization"/>
    <property type="evidence" value="ECO:0007669"/>
    <property type="project" value="UniProtKB-KW"/>
</dbReference>
<dbReference type="GO" id="GO:0050511">
    <property type="term" value="F:undecaprenyldiphospho-muramoylpentapeptide beta-N-acetylglucosaminyltransferase activity"/>
    <property type="evidence" value="ECO:0007669"/>
    <property type="project" value="UniProtKB-UniRule"/>
</dbReference>
<dbReference type="InterPro" id="IPR006009">
    <property type="entry name" value="GlcNAc_MurG"/>
</dbReference>
<evidence type="ECO:0000256" key="6">
    <source>
        <dbReference type="ARBA" id="ARBA00022984"/>
    </source>
</evidence>
<evidence type="ECO:0000256" key="10">
    <source>
        <dbReference type="HAMAP-Rule" id="MF_00033"/>
    </source>
</evidence>
<comment type="function">
    <text evidence="10">Cell wall formation. Catalyzes the transfer of a GlcNAc subunit on undecaprenyl-pyrophosphoryl-MurNAc-pentapeptide (lipid intermediate I) to form undecaprenyl-pyrophosphoryl-MurNAc-(pentapeptide)GlcNAc (lipid intermediate II).</text>
</comment>
<comment type="subcellular location">
    <subcellularLocation>
        <location evidence="10">Cell membrane</location>
        <topology evidence="10">Peripheral membrane protein</topology>
        <orientation evidence="10">Cytoplasmic side</orientation>
    </subcellularLocation>
</comment>
<evidence type="ECO:0000256" key="3">
    <source>
        <dbReference type="ARBA" id="ARBA00022676"/>
    </source>
</evidence>
<sequence>MKLKVIISGGGTGGHIYPAIAIANALKASDKNIDILFVGAEGRMEMDKVPEAGYEIVGLPISGIQRRLTLENLKFPIKLIKSLWKAGDIISEFKPNVVIGVGGYASGPIMWRAQNRRIPTVIQEQNGYAGLTNKILGGKAEKICVAYPNMEYYFPKNSIEFTGNPVRQDIIDLSSKKDEGYQQWGFNPDKPVLFVFGGSLGALTLNESMANGIDKLLESGIQIIWQTGKYYFDKYHSQFGGREKEGLHVVAFIKEMEKVYAISNVVVGRSGALSISELCLAGLPTILVPSPNVAEDHQTKNAMALVNEKAAVLVKDVDARTILIDEILSLINNKEKQTSLSESILNLGKPNAANDIAQKVIEVAEKHYKKNN</sequence>
<dbReference type="SUPFAM" id="SSF53756">
    <property type="entry name" value="UDP-Glycosyltransferase/glycogen phosphorylase"/>
    <property type="match status" value="1"/>
</dbReference>
<organism evidence="13 14">
    <name type="scientific">Flammeovirga pacifica</name>
    <dbReference type="NCBI Taxonomy" id="915059"/>
    <lineage>
        <taxon>Bacteria</taxon>
        <taxon>Pseudomonadati</taxon>
        <taxon>Bacteroidota</taxon>
        <taxon>Cytophagia</taxon>
        <taxon>Cytophagales</taxon>
        <taxon>Flammeovirgaceae</taxon>
        <taxon>Flammeovirga</taxon>
    </lineage>
</organism>
<dbReference type="CDD" id="cd03785">
    <property type="entry name" value="GT28_MurG"/>
    <property type="match status" value="1"/>
</dbReference>
<name>A0A1S1Z439_FLAPC</name>
<keyword evidence="2 10" id="KW-0132">Cell division</keyword>
<feature type="binding site" evidence="10">
    <location>
        <position position="199"/>
    </location>
    <ligand>
        <name>UDP-N-acetyl-alpha-D-glucosamine</name>
        <dbReference type="ChEBI" id="CHEBI:57705"/>
    </ligand>
</feature>
<evidence type="ECO:0000256" key="7">
    <source>
        <dbReference type="ARBA" id="ARBA00023136"/>
    </source>
</evidence>
<dbReference type="GO" id="GO:0051301">
    <property type="term" value="P:cell division"/>
    <property type="evidence" value="ECO:0007669"/>
    <property type="project" value="UniProtKB-KW"/>
</dbReference>
<comment type="caution">
    <text evidence="10">Lacks conserved residue(s) required for the propagation of feature annotation.</text>
</comment>
<dbReference type="NCBIfam" id="TIGR01133">
    <property type="entry name" value="murG"/>
    <property type="match status" value="1"/>
</dbReference>
<keyword evidence="8 10" id="KW-0131">Cell cycle</keyword>
<dbReference type="GO" id="GO:0009252">
    <property type="term" value="P:peptidoglycan biosynthetic process"/>
    <property type="evidence" value="ECO:0007669"/>
    <property type="project" value="UniProtKB-UniRule"/>
</dbReference>
<dbReference type="AlphaFoldDB" id="A0A1S1Z439"/>
<accession>A0A1S1Z439</accession>
<evidence type="ECO:0000256" key="5">
    <source>
        <dbReference type="ARBA" id="ARBA00022960"/>
    </source>
</evidence>
<keyword evidence="5 10" id="KW-0133">Cell shape</keyword>
<feature type="binding site" evidence="10">
    <location>
        <begin position="12"/>
        <end position="14"/>
    </location>
    <ligand>
        <name>UDP-N-acetyl-alpha-D-glucosamine</name>
        <dbReference type="ChEBI" id="CHEBI:57705"/>
    </ligand>
</feature>
<reference evidence="13 14" key="1">
    <citation type="journal article" date="2012" name="Int. J. Syst. Evol. Microbiol.">
        <title>Flammeovirga pacifica sp. nov., isolated from deep-sea sediment.</title>
        <authorList>
            <person name="Xu H."/>
            <person name="Fu Y."/>
            <person name="Yang N."/>
            <person name="Ding Z."/>
            <person name="Lai Q."/>
            <person name="Zeng R."/>
        </authorList>
    </citation>
    <scope>NUCLEOTIDE SEQUENCE [LARGE SCALE GENOMIC DNA]</scope>
    <source>
        <strain evidence="14">DSM 24597 / LMG 26175 / WPAGA1</strain>
    </source>
</reference>
<comment type="similarity">
    <text evidence="10">Belongs to the glycosyltransferase 28 family. MurG subfamily.</text>
</comment>
<evidence type="ECO:0000256" key="8">
    <source>
        <dbReference type="ARBA" id="ARBA00023306"/>
    </source>
</evidence>
<feature type="binding site" evidence="10">
    <location>
        <position position="253"/>
    </location>
    <ligand>
        <name>UDP-N-acetyl-alpha-D-glucosamine</name>
        <dbReference type="ChEBI" id="CHEBI:57705"/>
    </ligand>
</feature>
<protein>
    <recommendedName>
        <fullName evidence="10">UDP-N-acetylglucosamine--N-acetylmuramyl-(pentapeptide) pyrophosphoryl-undecaprenol N-acetylglucosamine transferase</fullName>
        <ecNumber evidence="10">2.4.1.227</ecNumber>
    </recommendedName>
    <alternativeName>
        <fullName evidence="10">Undecaprenyl-PP-MurNAc-pentapeptide-UDPGlcNAc GlcNAc transferase</fullName>
    </alternativeName>
</protein>
<dbReference type="InterPro" id="IPR007235">
    <property type="entry name" value="Glyco_trans_28_C"/>
</dbReference>
<dbReference type="InterPro" id="IPR004276">
    <property type="entry name" value="GlycoTrans_28_N"/>
</dbReference>
<dbReference type="GO" id="GO:0005886">
    <property type="term" value="C:plasma membrane"/>
    <property type="evidence" value="ECO:0007669"/>
    <property type="project" value="UniProtKB-SubCell"/>
</dbReference>
<evidence type="ECO:0000256" key="2">
    <source>
        <dbReference type="ARBA" id="ARBA00022618"/>
    </source>
</evidence>
<feature type="domain" description="Glycosyl transferase family 28 C-terminal" evidence="12">
    <location>
        <begin position="192"/>
        <end position="349"/>
    </location>
</feature>
<dbReference type="GO" id="GO:0051991">
    <property type="term" value="F:UDP-N-acetyl-D-glucosamine:N-acetylmuramoyl-L-alanyl-D-glutamyl-meso-2,6-diaminopimelyl-D-alanyl-D-alanine-diphosphoundecaprenol 4-beta-N-acetylglucosaminlytransferase activity"/>
    <property type="evidence" value="ECO:0007669"/>
    <property type="project" value="RHEA"/>
</dbReference>
<dbReference type="EC" id="2.4.1.227" evidence="10"/>
<evidence type="ECO:0000259" key="12">
    <source>
        <dbReference type="Pfam" id="PF04101"/>
    </source>
</evidence>
<dbReference type="HAMAP" id="MF_00033">
    <property type="entry name" value="MurG"/>
    <property type="match status" value="1"/>
</dbReference>
<dbReference type="UniPathway" id="UPA00219"/>
<comment type="caution">
    <text evidence="13">The sequence shown here is derived from an EMBL/GenBank/DDBJ whole genome shotgun (WGS) entry which is preliminary data.</text>
</comment>
<evidence type="ECO:0000256" key="1">
    <source>
        <dbReference type="ARBA" id="ARBA00022475"/>
    </source>
</evidence>
<dbReference type="STRING" id="915059.NH26_17740"/>
<keyword evidence="14" id="KW-1185">Reference proteome</keyword>